<dbReference type="Proteomes" id="UP000008461">
    <property type="component" value="Chromosome"/>
</dbReference>
<accession>F4L433</accession>
<gene>
    <name evidence="1" type="ordered locus">Halhy_2866</name>
</gene>
<proteinExistence type="predicted"/>
<dbReference type="InterPro" id="IPR011856">
    <property type="entry name" value="tRNA_endonuc-like_dom_sf"/>
</dbReference>
<dbReference type="InterPro" id="IPR011335">
    <property type="entry name" value="Restrct_endonuc-II-like"/>
</dbReference>
<dbReference type="Pfam" id="PF08814">
    <property type="entry name" value="XisH"/>
    <property type="match status" value="1"/>
</dbReference>
<dbReference type="eggNOG" id="ENOG502ZTX9">
    <property type="taxonomic scope" value="Bacteria"/>
</dbReference>
<reference evidence="1 2" key="1">
    <citation type="journal article" date="2011" name="Stand. Genomic Sci.">
        <title>Complete genome sequence of Haliscomenobacter hydrossis type strain (O).</title>
        <authorList>
            <consortium name="US DOE Joint Genome Institute (JGI-PGF)"/>
            <person name="Daligault H."/>
            <person name="Lapidus A."/>
            <person name="Zeytun A."/>
            <person name="Nolan M."/>
            <person name="Lucas S."/>
            <person name="Del Rio T.G."/>
            <person name="Tice H."/>
            <person name="Cheng J.F."/>
            <person name="Tapia R."/>
            <person name="Han C."/>
            <person name="Goodwin L."/>
            <person name="Pitluck S."/>
            <person name="Liolios K."/>
            <person name="Pagani I."/>
            <person name="Ivanova N."/>
            <person name="Huntemann M."/>
            <person name="Mavromatis K."/>
            <person name="Mikhailova N."/>
            <person name="Pati A."/>
            <person name="Chen A."/>
            <person name="Palaniappan K."/>
            <person name="Land M."/>
            <person name="Hauser L."/>
            <person name="Brambilla E.M."/>
            <person name="Rohde M."/>
            <person name="Verbarg S."/>
            <person name="Goker M."/>
            <person name="Bristow J."/>
            <person name="Eisen J.A."/>
            <person name="Markowitz V."/>
            <person name="Hugenholtz P."/>
            <person name="Kyrpides N.C."/>
            <person name="Klenk H.P."/>
            <person name="Woyke T."/>
        </authorList>
    </citation>
    <scope>NUCLEOTIDE SEQUENCE [LARGE SCALE GENOMIC DNA]</scope>
    <source>
        <strain evidence="2">ATCC 27775 / DSM 1100 / LMG 10767 / O</strain>
    </source>
</reference>
<dbReference type="GO" id="GO:0003676">
    <property type="term" value="F:nucleic acid binding"/>
    <property type="evidence" value="ECO:0007669"/>
    <property type="project" value="InterPro"/>
</dbReference>
<dbReference type="RefSeq" id="WP_013765277.1">
    <property type="nucleotide sequence ID" value="NC_015510.1"/>
</dbReference>
<organism evidence="1 2">
    <name type="scientific">Haliscomenobacter hydrossis (strain ATCC 27775 / DSM 1100 / LMG 10767 / O)</name>
    <dbReference type="NCBI Taxonomy" id="760192"/>
    <lineage>
        <taxon>Bacteria</taxon>
        <taxon>Pseudomonadati</taxon>
        <taxon>Bacteroidota</taxon>
        <taxon>Saprospiria</taxon>
        <taxon>Saprospirales</taxon>
        <taxon>Haliscomenobacteraceae</taxon>
        <taxon>Haliscomenobacter</taxon>
    </lineage>
</organism>
<evidence type="ECO:0000313" key="1">
    <source>
        <dbReference type="EMBL" id="AEE50731.1"/>
    </source>
</evidence>
<name>F4L433_HALH1</name>
<reference key="2">
    <citation type="submission" date="2011-04" db="EMBL/GenBank/DDBJ databases">
        <title>Complete sequence of chromosome of Haliscomenobacter hydrossis DSM 1100.</title>
        <authorList>
            <consortium name="US DOE Joint Genome Institute (JGI-PGF)"/>
            <person name="Lucas S."/>
            <person name="Han J."/>
            <person name="Lapidus A."/>
            <person name="Bruce D."/>
            <person name="Goodwin L."/>
            <person name="Pitluck S."/>
            <person name="Peters L."/>
            <person name="Kyrpides N."/>
            <person name="Mavromatis K."/>
            <person name="Ivanova N."/>
            <person name="Ovchinnikova G."/>
            <person name="Pagani I."/>
            <person name="Daligault H."/>
            <person name="Detter J.C."/>
            <person name="Han C."/>
            <person name="Land M."/>
            <person name="Hauser L."/>
            <person name="Markowitz V."/>
            <person name="Cheng J.-F."/>
            <person name="Hugenholtz P."/>
            <person name="Woyke T."/>
            <person name="Wu D."/>
            <person name="Verbarg S."/>
            <person name="Frueling A."/>
            <person name="Brambilla E."/>
            <person name="Klenk H.-P."/>
            <person name="Eisen J.A."/>
        </authorList>
    </citation>
    <scope>NUCLEOTIDE SEQUENCE</scope>
    <source>
        <strain>DSM 1100</strain>
    </source>
</reference>
<sequence>MARDALHNDVKLALIKEGWTITNDPLSLEGWRPGWEVDLGAERVIAAERGIEKIAVEVKGFSEQSFAYEFHRALGQYLNYKSGLKRLEPDRKVYIAVPIDVYNREFSQIGVLASIEDYQVQIIIFDPLTKEISSWKKQ</sequence>
<dbReference type="SUPFAM" id="SSF52980">
    <property type="entry name" value="Restriction endonuclease-like"/>
    <property type="match status" value="1"/>
</dbReference>
<dbReference type="KEGG" id="hhy:Halhy_2866"/>
<evidence type="ECO:0000313" key="2">
    <source>
        <dbReference type="Proteomes" id="UP000008461"/>
    </source>
</evidence>
<dbReference type="Gene3D" id="3.40.1350.10">
    <property type="match status" value="1"/>
</dbReference>
<dbReference type="EMBL" id="CP002691">
    <property type="protein sequence ID" value="AEE50731.1"/>
    <property type="molecule type" value="Genomic_DNA"/>
</dbReference>
<dbReference type="STRING" id="760192.Halhy_2866"/>
<dbReference type="HOGENOM" id="CLU_132053_0_0_10"/>
<dbReference type="InterPro" id="IPR014919">
    <property type="entry name" value="XisH"/>
</dbReference>
<dbReference type="CDD" id="cd22366">
    <property type="entry name" value="XisH-like"/>
    <property type="match status" value="1"/>
</dbReference>
<keyword evidence="2" id="KW-1185">Reference proteome</keyword>
<dbReference type="OrthoDB" id="963690at2"/>
<protein>
    <submittedName>
        <fullName evidence="1">XisH protein</fullName>
    </submittedName>
</protein>
<dbReference type="AlphaFoldDB" id="F4L433"/>